<dbReference type="PANTHER" id="PTHR46168:SF1">
    <property type="entry name" value="ARMADILLO REPEAT ONLY 4"/>
    <property type="match status" value="1"/>
</dbReference>
<gene>
    <name evidence="4" type="ORF">FRX31_026277</name>
</gene>
<feature type="compositionally biased region" description="Polar residues" evidence="2">
    <location>
        <begin position="345"/>
        <end position="356"/>
    </location>
</feature>
<dbReference type="EMBL" id="JABWDY010032509">
    <property type="protein sequence ID" value="KAF5184135.1"/>
    <property type="molecule type" value="Genomic_DNA"/>
</dbReference>
<comment type="caution">
    <text evidence="4">The sequence shown here is derived from an EMBL/GenBank/DDBJ whole genome shotgun (WGS) entry which is preliminary data.</text>
</comment>
<dbReference type="SMART" id="SM00185">
    <property type="entry name" value="ARM"/>
    <property type="match status" value="4"/>
</dbReference>
<dbReference type="InterPro" id="IPR000225">
    <property type="entry name" value="Armadillo"/>
</dbReference>
<organism evidence="4 5">
    <name type="scientific">Thalictrum thalictroides</name>
    <name type="common">Rue-anemone</name>
    <name type="synonym">Anemone thalictroides</name>
    <dbReference type="NCBI Taxonomy" id="46969"/>
    <lineage>
        <taxon>Eukaryota</taxon>
        <taxon>Viridiplantae</taxon>
        <taxon>Streptophyta</taxon>
        <taxon>Embryophyta</taxon>
        <taxon>Tracheophyta</taxon>
        <taxon>Spermatophyta</taxon>
        <taxon>Magnoliopsida</taxon>
        <taxon>Ranunculales</taxon>
        <taxon>Ranunculaceae</taxon>
        <taxon>Thalictroideae</taxon>
        <taxon>Thalictrum</taxon>
    </lineage>
</organism>
<evidence type="ECO:0000313" key="4">
    <source>
        <dbReference type="EMBL" id="KAF5184135.1"/>
    </source>
</evidence>
<dbReference type="InterPro" id="IPR036537">
    <property type="entry name" value="Adaptor_Cbl_N_dom_sf"/>
</dbReference>
<dbReference type="Pfam" id="PF00514">
    <property type="entry name" value="Arm"/>
    <property type="match status" value="1"/>
</dbReference>
<dbReference type="PANTHER" id="PTHR46168">
    <property type="entry name" value="ARMADILLO REPEAT ONLY 4"/>
    <property type="match status" value="1"/>
</dbReference>
<reference evidence="4 5" key="1">
    <citation type="submission" date="2020-06" db="EMBL/GenBank/DDBJ databases">
        <title>Transcriptomic and genomic resources for Thalictrum thalictroides and T. hernandezii: Facilitating candidate gene discovery in an emerging model plant lineage.</title>
        <authorList>
            <person name="Arias T."/>
            <person name="Riano-Pachon D.M."/>
            <person name="Di Stilio V.S."/>
        </authorList>
    </citation>
    <scope>NUCLEOTIDE SEQUENCE [LARGE SCALE GENOMIC DNA]</scope>
    <source>
        <strain evidence="5">cv. WT478/WT964</strain>
        <tissue evidence="4">Leaves</tissue>
    </source>
</reference>
<keyword evidence="5" id="KW-1185">Reference proteome</keyword>
<feature type="region of interest" description="Disordered" evidence="2">
    <location>
        <begin position="338"/>
        <end position="372"/>
    </location>
</feature>
<feature type="compositionally biased region" description="Basic and acidic residues" evidence="2">
    <location>
        <begin position="362"/>
        <end position="372"/>
    </location>
</feature>
<dbReference type="SUPFAM" id="SSF48371">
    <property type="entry name" value="ARM repeat"/>
    <property type="match status" value="1"/>
</dbReference>
<dbReference type="Gene3D" id="1.20.930.20">
    <property type="entry name" value="Adaptor protein Cbl, N-terminal domain"/>
    <property type="match status" value="1"/>
</dbReference>
<dbReference type="Proteomes" id="UP000554482">
    <property type="component" value="Unassembled WGS sequence"/>
</dbReference>
<evidence type="ECO:0000313" key="5">
    <source>
        <dbReference type="Proteomes" id="UP000554482"/>
    </source>
</evidence>
<dbReference type="InterPro" id="IPR016024">
    <property type="entry name" value="ARM-type_fold"/>
</dbReference>
<proteinExistence type="predicted"/>
<dbReference type="Gene3D" id="1.25.10.10">
    <property type="entry name" value="Leucine-rich Repeat Variant"/>
    <property type="match status" value="2"/>
</dbReference>
<dbReference type="GO" id="GO:0007166">
    <property type="term" value="P:cell surface receptor signaling pathway"/>
    <property type="evidence" value="ECO:0007669"/>
    <property type="project" value="InterPro"/>
</dbReference>
<sequence>MGSEERSMEEELAFPILLADRVRNSVEEADSFKFECSEVGKKVDRLSHMLRSIVRLATSSSSSTQTSSLYERPIRRIVSEVSKNLERALTLIRKCKRSGILRRVVTITSATDFRKLFLLLDNSIGDMKWLLNVFEVVDSNGGTGGGIVLSLPPIASNDPILSWVWSFVAAIQTSSSIVDRIDAANQLASLAVDNDRNKKIIVEEGGVPPLLKLLKEGVSAESQVAASTALANLATDQERVRQIVAELGVPIIVQVLWDSPMLVQTSAANLVSRMAENDSDAQEEFARENAIRPLVSLLSCENPLLDEPKPSQSGKPTTLHSLVLVNKELGVNSHLYPKTLHQHNPHLNSSLHSEGSSRGGNHKKERESEKPEVKLQLKIKCAEALWFLSRGSVSNSQRITETKGLLCLAKYIEKEQGELQFNCLMTVMEIAGAAELNADLRRAAFKTNSLAAKAVVDQILRIIQEEDTPPMQIPAIKAIGSLARAFQARETRVLRPLVTRLDHRNLEVATEAVIALGKFACPENFLCVQHSKAIIEFGGVSPLLRLLRVSERAQLYGLILLCYLALHVGNSEALDQSKALSALEGASRAPMSQHLLLRELLPKAIYQLGLYHEGDHPHRQFYGS</sequence>
<evidence type="ECO:0000259" key="3">
    <source>
        <dbReference type="Pfam" id="PF25055"/>
    </source>
</evidence>
<dbReference type="InterPro" id="IPR056694">
    <property type="entry name" value="DUF7792"/>
</dbReference>
<evidence type="ECO:0000256" key="1">
    <source>
        <dbReference type="PROSITE-ProRule" id="PRU00259"/>
    </source>
</evidence>
<accession>A0A7J6VIU5</accession>
<dbReference type="OrthoDB" id="1683831at2759"/>
<protein>
    <submittedName>
        <fullName evidence="4">Armadillo repeat only</fullName>
    </submittedName>
</protein>
<dbReference type="InterPro" id="IPR011989">
    <property type="entry name" value="ARM-like"/>
</dbReference>
<dbReference type="AlphaFoldDB" id="A0A7J6VIU5"/>
<dbReference type="Pfam" id="PF25055">
    <property type="entry name" value="DUF7792"/>
    <property type="match status" value="1"/>
</dbReference>
<feature type="domain" description="DUF7792" evidence="3">
    <location>
        <begin position="9"/>
        <end position="134"/>
    </location>
</feature>
<evidence type="ECO:0000256" key="2">
    <source>
        <dbReference type="SAM" id="MobiDB-lite"/>
    </source>
</evidence>
<dbReference type="PROSITE" id="PS50176">
    <property type="entry name" value="ARM_REPEAT"/>
    <property type="match status" value="1"/>
</dbReference>
<name>A0A7J6VIU5_THATH</name>
<feature type="repeat" description="ARM" evidence="1">
    <location>
        <begin position="205"/>
        <end position="248"/>
    </location>
</feature>